<keyword evidence="2" id="KW-1185">Reference proteome</keyword>
<accession>A0A7J0EAH9</accession>
<reference evidence="1 2" key="1">
    <citation type="submission" date="2019-07" db="EMBL/GenBank/DDBJ databases">
        <title>De Novo Assembly of kiwifruit Actinidia rufa.</title>
        <authorList>
            <person name="Sugita-Konishi S."/>
            <person name="Sato K."/>
            <person name="Mori E."/>
            <person name="Abe Y."/>
            <person name="Kisaki G."/>
            <person name="Hamano K."/>
            <person name="Suezawa K."/>
            <person name="Otani M."/>
            <person name="Fukuda T."/>
            <person name="Manabe T."/>
            <person name="Gomi K."/>
            <person name="Tabuchi M."/>
            <person name="Akimitsu K."/>
            <person name="Kataoka I."/>
        </authorList>
    </citation>
    <scope>NUCLEOTIDE SEQUENCE [LARGE SCALE GENOMIC DNA]</scope>
    <source>
        <strain evidence="2">cv. Fuchu</strain>
    </source>
</reference>
<gene>
    <name evidence="1" type="ORF">Acr_03g0002370</name>
</gene>
<evidence type="ECO:0000313" key="1">
    <source>
        <dbReference type="EMBL" id="GFY83463.1"/>
    </source>
</evidence>
<dbReference type="Proteomes" id="UP000585474">
    <property type="component" value="Unassembled WGS sequence"/>
</dbReference>
<name>A0A7J0EAH9_9ERIC</name>
<organism evidence="1 2">
    <name type="scientific">Actinidia rufa</name>
    <dbReference type="NCBI Taxonomy" id="165716"/>
    <lineage>
        <taxon>Eukaryota</taxon>
        <taxon>Viridiplantae</taxon>
        <taxon>Streptophyta</taxon>
        <taxon>Embryophyta</taxon>
        <taxon>Tracheophyta</taxon>
        <taxon>Spermatophyta</taxon>
        <taxon>Magnoliopsida</taxon>
        <taxon>eudicotyledons</taxon>
        <taxon>Gunneridae</taxon>
        <taxon>Pentapetalae</taxon>
        <taxon>asterids</taxon>
        <taxon>Ericales</taxon>
        <taxon>Actinidiaceae</taxon>
        <taxon>Actinidia</taxon>
    </lineage>
</organism>
<dbReference type="EMBL" id="BJWL01000003">
    <property type="protein sequence ID" value="GFY83463.1"/>
    <property type="molecule type" value="Genomic_DNA"/>
</dbReference>
<sequence length="109" mass="11383">MKKEGSGGALHHSGDRLQFQVHEFISGQDDVGYGGRVGCGSAIGKGKWRGDVNISFSHFLELTSSRPSCSEMGLCGSCVVAATVNGGGGEVTVWTMEEEGVEEDNNCGV</sequence>
<proteinExistence type="predicted"/>
<comment type="caution">
    <text evidence="1">The sequence shown here is derived from an EMBL/GenBank/DDBJ whole genome shotgun (WGS) entry which is preliminary data.</text>
</comment>
<dbReference type="AlphaFoldDB" id="A0A7J0EAH9"/>
<evidence type="ECO:0000313" key="2">
    <source>
        <dbReference type="Proteomes" id="UP000585474"/>
    </source>
</evidence>
<protein>
    <submittedName>
        <fullName evidence="1">Uncharacterized protein</fullName>
    </submittedName>
</protein>